<accession>A0A5C6CV79</accession>
<proteinExistence type="predicted"/>
<keyword evidence="6" id="KW-1185">Reference proteome</keyword>
<evidence type="ECO:0000313" key="5">
    <source>
        <dbReference type="EMBL" id="TWU28490.1"/>
    </source>
</evidence>
<organism evidence="5 6">
    <name type="scientific">Bythopirellula polymerisocia</name>
    <dbReference type="NCBI Taxonomy" id="2528003"/>
    <lineage>
        <taxon>Bacteria</taxon>
        <taxon>Pseudomonadati</taxon>
        <taxon>Planctomycetota</taxon>
        <taxon>Planctomycetia</taxon>
        <taxon>Pirellulales</taxon>
        <taxon>Lacipirellulaceae</taxon>
        <taxon>Bythopirellula</taxon>
    </lineage>
</organism>
<protein>
    <submittedName>
        <fullName evidence="5">16S ribosomal RNA methyltransferase KsgA/Dim1 family protein</fullName>
    </submittedName>
</protein>
<name>A0A5C6CV79_9BACT</name>
<evidence type="ECO:0000256" key="3">
    <source>
        <dbReference type="ARBA" id="ARBA00022691"/>
    </source>
</evidence>
<dbReference type="GO" id="GO:0032259">
    <property type="term" value="P:methylation"/>
    <property type="evidence" value="ECO:0007669"/>
    <property type="project" value="UniProtKB-KW"/>
</dbReference>
<evidence type="ECO:0000256" key="1">
    <source>
        <dbReference type="ARBA" id="ARBA00022603"/>
    </source>
</evidence>
<dbReference type="Proteomes" id="UP000318437">
    <property type="component" value="Unassembled WGS sequence"/>
</dbReference>
<dbReference type="GO" id="GO:0008168">
    <property type="term" value="F:methyltransferase activity"/>
    <property type="evidence" value="ECO:0007669"/>
    <property type="project" value="UniProtKB-KW"/>
</dbReference>
<evidence type="ECO:0000256" key="2">
    <source>
        <dbReference type="ARBA" id="ARBA00022679"/>
    </source>
</evidence>
<dbReference type="OrthoDB" id="9805585at2"/>
<dbReference type="AlphaFoldDB" id="A0A5C6CV79"/>
<reference evidence="5 6" key="1">
    <citation type="submission" date="2019-02" db="EMBL/GenBank/DDBJ databases">
        <title>Deep-cultivation of Planctomycetes and their phenomic and genomic characterization uncovers novel biology.</title>
        <authorList>
            <person name="Wiegand S."/>
            <person name="Jogler M."/>
            <person name="Boedeker C."/>
            <person name="Pinto D."/>
            <person name="Vollmers J."/>
            <person name="Rivas-Marin E."/>
            <person name="Kohn T."/>
            <person name="Peeters S.H."/>
            <person name="Heuer A."/>
            <person name="Rast P."/>
            <person name="Oberbeckmann S."/>
            <person name="Bunk B."/>
            <person name="Jeske O."/>
            <person name="Meyerdierks A."/>
            <person name="Storesund J.E."/>
            <person name="Kallscheuer N."/>
            <person name="Luecker S."/>
            <person name="Lage O.M."/>
            <person name="Pohl T."/>
            <person name="Merkel B.J."/>
            <person name="Hornburger P."/>
            <person name="Mueller R.-W."/>
            <person name="Bruemmer F."/>
            <person name="Labrenz M."/>
            <person name="Spormann A.M."/>
            <person name="Op Den Camp H."/>
            <person name="Overmann J."/>
            <person name="Amann R."/>
            <person name="Jetten M.S.M."/>
            <person name="Mascher T."/>
            <person name="Medema M.H."/>
            <person name="Devos D.P."/>
            <person name="Kaster A.-K."/>
            <person name="Ovreas L."/>
            <person name="Rohde M."/>
            <person name="Galperin M.Y."/>
            <person name="Jogler C."/>
        </authorList>
    </citation>
    <scope>NUCLEOTIDE SEQUENCE [LARGE SCALE GENOMIC DNA]</scope>
    <source>
        <strain evidence="5 6">Pla144</strain>
    </source>
</reference>
<keyword evidence="4" id="KW-0694">RNA-binding</keyword>
<dbReference type="Gene3D" id="3.40.50.150">
    <property type="entry name" value="Vaccinia Virus protein VP39"/>
    <property type="match status" value="1"/>
</dbReference>
<dbReference type="InterPro" id="IPR029063">
    <property type="entry name" value="SAM-dependent_MTases_sf"/>
</dbReference>
<keyword evidence="1 5" id="KW-0489">Methyltransferase</keyword>
<dbReference type="Pfam" id="PF00398">
    <property type="entry name" value="RrnaAD"/>
    <property type="match status" value="1"/>
</dbReference>
<dbReference type="EMBL" id="SJPS01000002">
    <property type="protein sequence ID" value="TWU28490.1"/>
    <property type="molecule type" value="Genomic_DNA"/>
</dbReference>
<gene>
    <name evidence="5" type="ORF">Pla144_17800</name>
</gene>
<evidence type="ECO:0000256" key="4">
    <source>
        <dbReference type="ARBA" id="ARBA00022884"/>
    </source>
</evidence>
<dbReference type="CDD" id="cd02440">
    <property type="entry name" value="AdoMet_MTases"/>
    <property type="match status" value="1"/>
</dbReference>
<keyword evidence="2 5" id="KW-0808">Transferase</keyword>
<dbReference type="InterPro" id="IPR001737">
    <property type="entry name" value="KsgA/Erm"/>
</dbReference>
<keyword evidence="3" id="KW-0949">S-adenosyl-L-methionine</keyword>
<dbReference type="GO" id="GO:0003723">
    <property type="term" value="F:RNA binding"/>
    <property type="evidence" value="ECO:0007669"/>
    <property type="project" value="UniProtKB-KW"/>
</dbReference>
<comment type="caution">
    <text evidence="5">The sequence shown here is derived from an EMBL/GenBank/DDBJ whole genome shotgun (WGS) entry which is preliminary data.</text>
</comment>
<evidence type="ECO:0000313" key="6">
    <source>
        <dbReference type="Proteomes" id="UP000318437"/>
    </source>
</evidence>
<sequence length="230" mass="26757">MGKWFSEYRVFWQEFRQTFHTTGAVLPSGRRLSRALARQVGRDERPRRILEVGPGTGAVTAEIIPRLGPEDRLDLVELNERFAEILRQRLNEDEKWQRVANRVRVMQLPVEQLPLSEKYECIVSGLPLNNFSCEFVQQVLDHFHSLASEGCTLSFFEYVAIRNFKAMVSSRDERKRLQGIDQILRQELARWEFQRKIVLANVPPAWVHHLRFAAPLPCSDEYPVVQPAVC</sequence>
<dbReference type="SUPFAM" id="SSF53335">
    <property type="entry name" value="S-adenosyl-L-methionine-dependent methyltransferases"/>
    <property type="match status" value="1"/>
</dbReference>
<dbReference type="RefSeq" id="WP_146450017.1">
    <property type="nucleotide sequence ID" value="NZ_SJPS01000002.1"/>
</dbReference>